<dbReference type="Pfam" id="PF00520">
    <property type="entry name" value="Ion_trans"/>
    <property type="match status" value="1"/>
</dbReference>
<feature type="repeat" description="ANK" evidence="7">
    <location>
        <begin position="476"/>
        <end position="508"/>
    </location>
</feature>
<proteinExistence type="predicted"/>
<keyword evidence="2 9" id="KW-0812">Transmembrane</keyword>
<keyword evidence="6 9" id="KW-0472">Membrane</keyword>
<feature type="transmembrane region" description="Helical" evidence="9">
    <location>
        <begin position="1307"/>
        <end position="1330"/>
    </location>
</feature>
<dbReference type="SMART" id="SM00248">
    <property type="entry name" value="ANK"/>
    <property type="match status" value="26"/>
</dbReference>
<dbReference type="OrthoDB" id="7464126at2759"/>
<feature type="repeat" description="ANK" evidence="7">
    <location>
        <begin position="906"/>
        <end position="939"/>
    </location>
</feature>
<feature type="transmembrane region" description="Helical" evidence="9">
    <location>
        <begin position="1148"/>
        <end position="1170"/>
    </location>
</feature>
<dbReference type="GO" id="GO:0016020">
    <property type="term" value="C:membrane"/>
    <property type="evidence" value="ECO:0007669"/>
    <property type="project" value="UniProtKB-SubCell"/>
</dbReference>
<dbReference type="Pfam" id="PF00023">
    <property type="entry name" value="Ank"/>
    <property type="match status" value="4"/>
</dbReference>
<keyword evidence="3" id="KW-0677">Repeat</keyword>
<feature type="repeat" description="ANK" evidence="7">
    <location>
        <begin position="643"/>
        <end position="675"/>
    </location>
</feature>
<dbReference type="Pfam" id="PF12796">
    <property type="entry name" value="Ank_2"/>
    <property type="match status" value="8"/>
</dbReference>
<evidence type="ECO:0000256" key="3">
    <source>
        <dbReference type="ARBA" id="ARBA00022737"/>
    </source>
</evidence>
<feature type="repeat" description="ANK" evidence="7">
    <location>
        <begin position="769"/>
        <end position="802"/>
    </location>
</feature>
<feature type="repeat" description="ANK" evidence="7">
    <location>
        <begin position="736"/>
        <end position="768"/>
    </location>
</feature>
<evidence type="ECO:0000256" key="9">
    <source>
        <dbReference type="SAM" id="Phobius"/>
    </source>
</evidence>
<dbReference type="EnsemblMetazoa" id="Aqu2.1.26776_001">
    <property type="protein sequence ID" value="Aqu2.1.26776_001"/>
    <property type="gene ID" value="Aqu2.1.26776"/>
</dbReference>
<feature type="repeat" description="ANK" evidence="7">
    <location>
        <begin position="872"/>
        <end position="905"/>
    </location>
</feature>
<feature type="repeat" description="ANK" evidence="7">
    <location>
        <begin position="676"/>
        <end position="702"/>
    </location>
</feature>
<comment type="subcellular location">
    <subcellularLocation>
        <location evidence="1">Membrane</location>
        <topology evidence="1">Multi-pass membrane protein</topology>
    </subcellularLocation>
</comment>
<feature type="transmembrane region" description="Helical" evidence="9">
    <location>
        <begin position="1267"/>
        <end position="1287"/>
    </location>
</feature>
<reference evidence="11" key="1">
    <citation type="submission" date="2017-05" db="UniProtKB">
        <authorList>
            <consortium name="EnsemblMetazoa"/>
        </authorList>
    </citation>
    <scope>IDENTIFICATION</scope>
</reference>
<feature type="repeat" description="ANK" evidence="7">
    <location>
        <begin position="124"/>
        <end position="150"/>
    </location>
</feature>
<dbReference type="Pfam" id="PF13637">
    <property type="entry name" value="Ank_4"/>
    <property type="match status" value="2"/>
</dbReference>
<feature type="domain" description="Ion transport" evidence="10">
    <location>
        <begin position="1156"/>
        <end position="1417"/>
    </location>
</feature>
<dbReference type="PRINTS" id="PR01415">
    <property type="entry name" value="ANKYRIN"/>
</dbReference>
<feature type="compositionally biased region" description="Gly residues" evidence="8">
    <location>
        <begin position="1529"/>
        <end position="1546"/>
    </location>
</feature>
<dbReference type="SUPFAM" id="SSF48403">
    <property type="entry name" value="Ankyrin repeat"/>
    <property type="match status" value="3"/>
</dbReference>
<dbReference type="GO" id="GO:0005216">
    <property type="term" value="F:monoatomic ion channel activity"/>
    <property type="evidence" value="ECO:0007669"/>
    <property type="project" value="InterPro"/>
</dbReference>
<sequence length="1558" mass="172618">MAADDDVAIEMDDLLSPQAFAELLGGLGNPNSRPSLQELLGGLAIGDPNSQPSLHELLGGLGDPNSQPSLHKLLEGLGGLNRMNDIGDELNLTLLHQACLMNNSDKVAKLLQDKTVDISATDENNSTPLHCACQAGHTEIVELLIKERANRLTSSLHENDADSKIKSFFNLTDNHKNIPLGLACIEGHTEIVELLLEQEGVDINHINSQKRTPLAMACIRGHTKIVELLLKKGANANVTDENELTPLGNASIPGHTEIVKLLLEHGANVNVTDKNGNTPLGNASIPGHTKIVELLLEHGVDNVDHTDKDDDTPLGMACVGEHKEVVALLLEHGANINHTNKQKRTPLVMTCIAGNTEIVALLLEHKADVNKTDEGNNAPLGIACHQGHAEIVGLLLVFGADVTHKNKKGCTPLAMACIGGHAEIVELLLNQDGVDINVTDGLKNTPLGNACLRGHTQIAELLLKYGVADINNTNIQKRTALGMACIEGYTEVVKLLLKYKANVNVTDNNGLTPLCNASIPGHTEIVKLLLEHGVANVDHPDKDDDTPLGLACMRGKKEVIELLLKHGANINHINKQKHTPLVLACIAGHAEIVELLKKNGRVDINVTDERKNSPLVVACIGGQKEVVEKLLKMGAKVNATDEQNRVPLCIACEQGHTEVVKLLLEHKAKVNVTDNNGNTPLDLACVKGHTEIVKLLLKHGIDNAKNTYDENCIVLRMAGAGGQLEGVNIINHTNRENGTPLQIVCIKGYTEIVELLLKHGADVNVTDKDDRTPLHIACMKQHKEIIKLLLKKEDVDLNVADKDNSHTPLLFACKEGYTEIVELLLEHNGVHVNATDKDNHTALQIAYIQQHTEIVKLLLEHKGVDVNVTDKDSHTPLLLACKEGYTEIVELLLEHNGVHVNATDKDNHTALQIAYIQQHTEIVKLLLEHKGVDVNVTDKDSHYTALQIACEKGHTEIVELLLKRKDTDVTKCNKDGLNALDIAVERGKKDAAMAIVTSDKWEDALRNYTVKDTIIDESADEICGIRRVWCCKKRKNHGAKKQFTTPMRRIIKKMPDVAKVVFDNCCKKENPEDHPDHEITFNYEFLDDFDLNKRTSNERTTKKWPPQLKYSSENHCLNILADSPSADLLKHPLAVTLLDQKWNKIGCIVYYTNLFFYFLFVILLTSYALTVHPPNSKICMEVFGNDNETSIDCFTEERFVSRIYISIASTCLIVYCAIMIIREAFQLVLFKEEYLTSFVNFIEVPLFVFTIIFASVHSNQCYCTHSWQWQTGVIAVFLCWIALIFSIRKLPVVGIYVVMFIKIFNNFMKVVTLALLLILAFAVPFYMMFYDPQDRAEGIRTPFITPWRTTVKAITMTVGELDMDPLLRQNNQMNAPDVQYPVVSFSLIIVFVILMPILFLNLLIGLAVGDTDEIQKSADTYRLTLKVEFTLPIEELLRSIKNHLDKKEQLKKVSYLLEKIVTITKMKDKPNKHSFFKRTIDEIEKSKTEHPATVADVKNQSKSLSEEMKDLRSSMAQLLATVNSMNERQGGGGGGTGRGGAGGRLRTGGLEEEVEQQK</sequence>
<dbReference type="PROSITE" id="PS50297">
    <property type="entry name" value="ANK_REP_REGION"/>
    <property type="match status" value="18"/>
</dbReference>
<evidence type="ECO:0000256" key="6">
    <source>
        <dbReference type="ARBA" id="ARBA00023136"/>
    </source>
</evidence>
<evidence type="ECO:0000256" key="4">
    <source>
        <dbReference type="ARBA" id="ARBA00022989"/>
    </source>
</evidence>
<feature type="repeat" description="ANK" evidence="7">
    <location>
        <begin position="543"/>
        <end position="575"/>
    </location>
</feature>
<evidence type="ECO:0000256" key="5">
    <source>
        <dbReference type="ARBA" id="ARBA00023043"/>
    </source>
</evidence>
<keyword evidence="4 9" id="KW-1133">Transmembrane helix</keyword>
<dbReference type="InterPro" id="IPR051165">
    <property type="entry name" value="Multifunctional_ANK_Repeat"/>
</dbReference>
<organism evidence="11">
    <name type="scientific">Amphimedon queenslandica</name>
    <name type="common">Sponge</name>
    <dbReference type="NCBI Taxonomy" id="400682"/>
    <lineage>
        <taxon>Eukaryota</taxon>
        <taxon>Metazoa</taxon>
        <taxon>Porifera</taxon>
        <taxon>Demospongiae</taxon>
        <taxon>Heteroscleromorpha</taxon>
        <taxon>Haplosclerida</taxon>
        <taxon>Niphatidae</taxon>
        <taxon>Amphimedon</taxon>
    </lineage>
</organism>
<keyword evidence="5 7" id="KW-0040">ANK repeat</keyword>
<dbReference type="PANTHER" id="PTHR24123">
    <property type="entry name" value="ANKYRIN REPEAT-CONTAINING"/>
    <property type="match status" value="1"/>
</dbReference>
<feature type="region of interest" description="Disordered" evidence="8">
    <location>
        <begin position="1524"/>
        <end position="1558"/>
    </location>
</feature>
<feature type="repeat" description="ANK" evidence="7">
    <location>
        <begin position="242"/>
        <end position="274"/>
    </location>
</feature>
<evidence type="ECO:0000256" key="2">
    <source>
        <dbReference type="ARBA" id="ARBA00022692"/>
    </source>
</evidence>
<evidence type="ECO:0000256" key="7">
    <source>
        <dbReference type="PROSITE-ProRule" id="PRU00023"/>
    </source>
</evidence>
<feature type="transmembrane region" description="Helical" evidence="9">
    <location>
        <begin position="1203"/>
        <end position="1222"/>
    </location>
</feature>
<evidence type="ECO:0000313" key="11">
    <source>
        <dbReference type="EnsemblMetazoa" id="Aqu2.1.26776_001"/>
    </source>
</evidence>
<dbReference type="InParanoid" id="A0A1X7UH19"/>
<feature type="repeat" description="ANK" evidence="7">
    <location>
        <begin position="275"/>
        <end position="301"/>
    </location>
</feature>
<dbReference type="Gene3D" id="1.25.40.20">
    <property type="entry name" value="Ankyrin repeat-containing domain"/>
    <property type="match status" value="9"/>
</dbReference>
<feature type="transmembrane region" description="Helical" evidence="9">
    <location>
        <begin position="1382"/>
        <end position="1408"/>
    </location>
</feature>
<evidence type="ECO:0000259" key="10">
    <source>
        <dbReference type="Pfam" id="PF00520"/>
    </source>
</evidence>
<feature type="repeat" description="ANK" evidence="7">
    <location>
        <begin position="375"/>
        <end position="407"/>
    </location>
</feature>
<protein>
    <recommendedName>
        <fullName evidence="10">Ion transport domain-containing protein</fullName>
    </recommendedName>
</protein>
<feature type="repeat" description="ANK" evidence="7">
    <location>
        <begin position="342"/>
        <end position="374"/>
    </location>
</feature>
<dbReference type="PANTHER" id="PTHR24123:SF33">
    <property type="entry name" value="PROTEIN HOS4"/>
    <property type="match status" value="1"/>
</dbReference>
<feature type="repeat" description="ANK" evidence="7">
    <location>
        <begin position="509"/>
        <end position="534"/>
    </location>
</feature>
<feature type="repeat" description="ANK" evidence="7">
    <location>
        <begin position="408"/>
        <end position="441"/>
    </location>
</feature>
<name>A0A1X7UH19_AMPQE</name>
<evidence type="ECO:0000256" key="1">
    <source>
        <dbReference type="ARBA" id="ARBA00004141"/>
    </source>
</evidence>
<feature type="repeat" description="ANK" evidence="7">
    <location>
        <begin position="309"/>
        <end position="341"/>
    </location>
</feature>
<feature type="repeat" description="ANK" evidence="7">
    <location>
        <begin position="610"/>
        <end position="642"/>
    </location>
</feature>
<dbReference type="PROSITE" id="PS50088">
    <property type="entry name" value="ANK_REPEAT"/>
    <property type="match status" value="20"/>
</dbReference>
<feature type="repeat" description="ANK" evidence="7">
    <location>
        <begin position="209"/>
        <end position="241"/>
    </location>
</feature>
<feature type="repeat" description="ANK" evidence="7">
    <location>
        <begin position="804"/>
        <end position="837"/>
    </location>
</feature>
<evidence type="ECO:0000256" key="8">
    <source>
        <dbReference type="SAM" id="MobiDB-lite"/>
    </source>
</evidence>
<dbReference type="InterPro" id="IPR036770">
    <property type="entry name" value="Ankyrin_rpt-contain_sf"/>
</dbReference>
<accession>A0A1X7UH19</accession>
<dbReference type="InterPro" id="IPR005821">
    <property type="entry name" value="Ion_trans_dom"/>
</dbReference>
<dbReference type="InterPro" id="IPR002110">
    <property type="entry name" value="Ankyrin_rpt"/>
</dbReference>
<feature type="repeat" description="ANK" evidence="7">
    <location>
        <begin position="838"/>
        <end position="871"/>
    </location>
</feature>
<feature type="transmembrane region" description="Helical" evidence="9">
    <location>
        <begin position="1234"/>
        <end position="1255"/>
    </location>
</feature>